<proteinExistence type="inferred from homology"/>
<feature type="region of interest" description="Disordered" evidence="3">
    <location>
        <begin position="230"/>
        <end position="253"/>
    </location>
</feature>
<evidence type="ECO:0000256" key="3">
    <source>
        <dbReference type="SAM" id="MobiDB-lite"/>
    </source>
</evidence>
<dbReference type="EMBL" id="FOUI01000001">
    <property type="protein sequence ID" value="SFM12263.1"/>
    <property type="molecule type" value="Genomic_DNA"/>
</dbReference>
<evidence type="ECO:0000256" key="1">
    <source>
        <dbReference type="ARBA" id="ARBA00043985"/>
    </source>
</evidence>
<accession>A0A1I4NAK9</accession>
<keyword evidence="5" id="KW-1185">Reference proteome</keyword>
<organism evidence="4 5">
    <name type="scientific">Halopseudomonas yangmingensis</name>
    <dbReference type="NCBI Taxonomy" id="1720063"/>
    <lineage>
        <taxon>Bacteria</taxon>
        <taxon>Pseudomonadati</taxon>
        <taxon>Pseudomonadota</taxon>
        <taxon>Gammaproteobacteria</taxon>
        <taxon>Pseudomonadales</taxon>
        <taxon>Pseudomonadaceae</taxon>
        <taxon>Halopseudomonas</taxon>
    </lineage>
</organism>
<evidence type="ECO:0000256" key="2">
    <source>
        <dbReference type="SAM" id="Coils"/>
    </source>
</evidence>
<dbReference type="STRING" id="1720063.SAMN05216217_101160"/>
<reference evidence="5" key="1">
    <citation type="submission" date="2016-10" db="EMBL/GenBank/DDBJ databases">
        <authorList>
            <person name="Varghese N."/>
            <person name="Submissions S."/>
        </authorList>
    </citation>
    <scope>NUCLEOTIDE SEQUENCE [LARGE SCALE GENOMIC DNA]</scope>
    <source>
        <strain evidence="5">DSM 24213</strain>
    </source>
</reference>
<dbReference type="AlphaFoldDB" id="A0A1I4NAK9"/>
<evidence type="ECO:0000313" key="4">
    <source>
        <dbReference type="EMBL" id="SFM12263.1"/>
    </source>
</evidence>
<keyword evidence="2" id="KW-0175">Coiled coil</keyword>
<dbReference type="OrthoDB" id="9779630at2"/>
<feature type="coiled-coil region" evidence="2">
    <location>
        <begin position="55"/>
        <end position="122"/>
    </location>
</feature>
<dbReference type="Proteomes" id="UP000243629">
    <property type="component" value="Unassembled WGS sequence"/>
</dbReference>
<name>A0A1I4NAK9_9GAMM</name>
<protein>
    <submittedName>
        <fullName evidence="4">Phage shock protein A (PspA) family protein</fullName>
    </submittedName>
</protein>
<gene>
    <name evidence="4" type="ORF">SAMN05216217_101160</name>
</gene>
<comment type="similarity">
    <text evidence="1">Belongs to the PspA/Vipp/IM30 family.</text>
</comment>
<dbReference type="InterPro" id="IPR007157">
    <property type="entry name" value="PspA_VIPP1"/>
</dbReference>
<dbReference type="RefSeq" id="WP_093471407.1">
    <property type="nucleotide sequence ID" value="NZ_FOUI01000001.1"/>
</dbReference>
<dbReference type="Pfam" id="PF04012">
    <property type="entry name" value="PspA_IM30"/>
    <property type="match status" value="1"/>
</dbReference>
<evidence type="ECO:0000313" key="5">
    <source>
        <dbReference type="Proteomes" id="UP000243629"/>
    </source>
</evidence>
<sequence length="253" mass="27839">MLLTRLKNVLTGMLSLFVKDIERRNPEALLELEQENLRKQIASFNQGLAAHAGLAERLMAQVRKEETEERELRARVTAHLRAGNREAAAQNALRLQTLASELEENRRQLEQAEESYRNLVKARDVAVSAARSKIEHLKGAINDMRMKTAMAEMNEMAAGMVSEIGGSGDTLNRLQEMVEEERTKAAGRARVARDAMDMGEIEIKEAEMNALADLALADFAAREGIALEPAETAAPAAVSRSMGSKPLTDSEQG</sequence>